<gene>
    <name evidence="1" type="primary">ORF100891</name>
</gene>
<proteinExistence type="predicted"/>
<dbReference type="EMBL" id="HACG01029776">
    <property type="protein sequence ID" value="CEK76641.1"/>
    <property type="molecule type" value="Transcribed_RNA"/>
</dbReference>
<name>A0A0B7A9G4_9EUPU</name>
<reference evidence="1" key="1">
    <citation type="submission" date="2014-12" db="EMBL/GenBank/DDBJ databases">
        <title>Insight into the proteome of Arion vulgaris.</title>
        <authorList>
            <person name="Aradska J."/>
            <person name="Bulat T."/>
            <person name="Smidak R."/>
            <person name="Sarate P."/>
            <person name="Gangsoo J."/>
            <person name="Sialana F."/>
            <person name="Bilban M."/>
            <person name="Lubec G."/>
        </authorList>
    </citation>
    <scope>NUCLEOTIDE SEQUENCE</scope>
    <source>
        <tissue evidence="1">Skin</tissue>
    </source>
</reference>
<dbReference type="AlphaFoldDB" id="A0A0B7A9G4"/>
<evidence type="ECO:0000313" key="1">
    <source>
        <dbReference type="EMBL" id="CEK76641.1"/>
    </source>
</evidence>
<accession>A0A0B7A9G4</accession>
<organism evidence="1">
    <name type="scientific">Arion vulgaris</name>
    <dbReference type="NCBI Taxonomy" id="1028688"/>
    <lineage>
        <taxon>Eukaryota</taxon>
        <taxon>Metazoa</taxon>
        <taxon>Spiralia</taxon>
        <taxon>Lophotrochozoa</taxon>
        <taxon>Mollusca</taxon>
        <taxon>Gastropoda</taxon>
        <taxon>Heterobranchia</taxon>
        <taxon>Euthyneura</taxon>
        <taxon>Panpulmonata</taxon>
        <taxon>Eupulmonata</taxon>
        <taxon>Stylommatophora</taxon>
        <taxon>Helicina</taxon>
        <taxon>Arionoidea</taxon>
        <taxon>Arionidae</taxon>
        <taxon>Arion</taxon>
    </lineage>
</organism>
<protein>
    <submittedName>
        <fullName evidence="1">Uncharacterized protein</fullName>
    </submittedName>
</protein>
<sequence length="120" mass="13738">MTIKCKKMYNSTGNTDKKLATELMNSTRGKELWRTILGCASWDNTLEVLYAPFHRLIMAGTTERMIAQVTTVMILPTGKEWIPTDRNMTNFFNIIITLRMKCRDCGSGKLSTKIIQLIMQ</sequence>